<evidence type="ECO:0000313" key="1">
    <source>
        <dbReference type="EMBL" id="MBO1228127.1"/>
    </source>
</evidence>
<dbReference type="Proteomes" id="UP000240400">
    <property type="component" value="Unassembled WGS sequence"/>
</dbReference>
<dbReference type="EMBL" id="PZHR01000102">
    <property type="protein sequence ID" value="PTK57691.1"/>
    <property type="molecule type" value="Genomic_DNA"/>
</dbReference>
<organism evidence="2 4">
    <name type="scientific">Staphylococcus nepalensis</name>
    <dbReference type="NCBI Taxonomy" id="214473"/>
    <lineage>
        <taxon>Bacteria</taxon>
        <taxon>Bacillati</taxon>
        <taxon>Bacillota</taxon>
        <taxon>Bacilli</taxon>
        <taxon>Bacillales</taxon>
        <taxon>Staphylococcaceae</taxon>
        <taxon>Staphylococcus</taxon>
    </lineage>
</organism>
<dbReference type="GeneID" id="66776260"/>
<dbReference type="OrthoDB" id="2413326at2"/>
<evidence type="ECO:0000313" key="4">
    <source>
        <dbReference type="Proteomes" id="UP000240400"/>
    </source>
</evidence>
<reference evidence="2" key="2">
    <citation type="submission" date="2018-03" db="EMBL/GenBank/DDBJ databases">
        <authorList>
            <person name="Keele B.F."/>
        </authorList>
    </citation>
    <scope>NUCLEOTIDE SEQUENCE</scope>
    <source>
        <strain evidence="2">SNUC 4337</strain>
    </source>
</reference>
<dbReference type="AlphaFoldDB" id="A0A291JJH4"/>
<sequence length="76" mass="8156">MYKYLYVSLICGMLAGAGIFLKLPIFPSLFLPVMIGIIGIIAALITIPNKEINGLLKFGGVLINFMPIMGALTLAQ</sequence>
<dbReference type="Proteomes" id="UP000664081">
    <property type="component" value="Unassembled WGS sequence"/>
</dbReference>
<reference evidence="1 6" key="4">
    <citation type="submission" date="2021-03" db="EMBL/GenBank/DDBJ databases">
        <title>Staphylococci and Mammaliicocci in bats.</title>
        <authorList>
            <person name="Fountain K."/>
        </authorList>
    </citation>
    <scope>NUCLEOTIDE SEQUENCE [LARGE SCALE GENOMIC DNA]</scope>
    <source>
        <strain evidence="1 6">18_1_E_SW</strain>
    </source>
</reference>
<dbReference type="RefSeq" id="WP_096808749.1">
    <property type="nucleotide sequence ID" value="NZ_BMCF01000011.1"/>
</dbReference>
<keyword evidence="6" id="KW-1185">Reference proteome</keyword>
<accession>A0A291JJH4</accession>
<reference evidence="2 4" key="1">
    <citation type="journal article" date="2016" name="Front. Microbiol.">
        <title>Comprehensive Phylogenetic Analysis of Bovine Non-aureus Staphylococci Species Based on Whole-Genome Sequencing.</title>
        <authorList>
            <person name="Naushad S."/>
            <person name="Barkema H.W."/>
            <person name="Luby C."/>
            <person name="Condas L.A."/>
            <person name="Nobrega D.B."/>
            <person name="Carson D.A."/>
            <person name="De Buck J."/>
        </authorList>
    </citation>
    <scope>NUCLEOTIDE SEQUENCE [LARGE SCALE GENOMIC DNA]</scope>
    <source>
        <strain evidence="2 4">SNUC 4337</strain>
    </source>
</reference>
<reference evidence="3 5" key="3">
    <citation type="submission" date="2018-06" db="EMBL/GenBank/DDBJ databases">
        <authorList>
            <consortium name="Pathogen Informatics"/>
            <person name="Doyle S."/>
        </authorList>
    </citation>
    <scope>NUCLEOTIDE SEQUENCE [LARGE SCALE GENOMIC DNA]</scope>
    <source>
        <strain evidence="3 5">NCTC13834</strain>
    </source>
</reference>
<protein>
    <submittedName>
        <fullName evidence="3">Membrane protein</fullName>
    </submittedName>
</protein>
<dbReference type="KEGG" id="snl:BJD96_04075"/>
<dbReference type="Proteomes" id="UP000254412">
    <property type="component" value="Unassembled WGS sequence"/>
</dbReference>
<evidence type="ECO:0000313" key="6">
    <source>
        <dbReference type="Proteomes" id="UP000664081"/>
    </source>
</evidence>
<dbReference type="EMBL" id="UHDS01000001">
    <property type="protein sequence ID" value="SUM54562.1"/>
    <property type="molecule type" value="Genomic_DNA"/>
</dbReference>
<evidence type="ECO:0000313" key="5">
    <source>
        <dbReference type="Proteomes" id="UP000254412"/>
    </source>
</evidence>
<dbReference type="EMBL" id="JAFNLT010000012">
    <property type="protein sequence ID" value="MBO1228127.1"/>
    <property type="molecule type" value="Genomic_DNA"/>
</dbReference>
<evidence type="ECO:0000313" key="2">
    <source>
        <dbReference type="EMBL" id="PTK57691.1"/>
    </source>
</evidence>
<gene>
    <name evidence="2" type="ORF">BUZ61_12245</name>
    <name evidence="1" type="ORF">J3T88_12540</name>
    <name evidence="3" type="ORF">NCTC13834_00859</name>
</gene>
<name>A0A291JJH4_9STAP</name>
<evidence type="ECO:0000313" key="3">
    <source>
        <dbReference type="EMBL" id="SUM54562.1"/>
    </source>
</evidence>
<proteinExistence type="predicted"/>